<dbReference type="Pfam" id="PF01022">
    <property type="entry name" value="HTH_5"/>
    <property type="match status" value="1"/>
</dbReference>
<keyword evidence="4" id="KW-0175">Coiled coil</keyword>
<dbReference type="SMART" id="SM00418">
    <property type="entry name" value="HTH_ARSR"/>
    <property type="match status" value="1"/>
</dbReference>
<evidence type="ECO:0000256" key="4">
    <source>
        <dbReference type="SAM" id="Coils"/>
    </source>
</evidence>
<keyword evidence="3" id="KW-0804">Transcription</keyword>
<dbReference type="InterPro" id="IPR036390">
    <property type="entry name" value="WH_DNA-bd_sf"/>
</dbReference>
<dbReference type="InterPro" id="IPR036388">
    <property type="entry name" value="WH-like_DNA-bd_sf"/>
</dbReference>
<name>A0A075GRG8_9EURY</name>
<evidence type="ECO:0000259" key="5">
    <source>
        <dbReference type="SMART" id="SM00418"/>
    </source>
</evidence>
<feature type="domain" description="HTH arsR-type" evidence="5">
    <location>
        <begin position="6"/>
        <end position="85"/>
    </location>
</feature>
<evidence type="ECO:0000256" key="1">
    <source>
        <dbReference type="ARBA" id="ARBA00023015"/>
    </source>
</evidence>
<dbReference type="InterPro" id="IPR051081">
    <property type="entry name" value="HTH_MetalResp_TranReg"/>
</dbReference>
<dbReference type="GO" id="GO:0003677">
    <property type="term" value="F:DNA binding"/>
    <property type="evidence" value="ECO:0007669"/>
    <property type="project" value="UniProtKB-KW"/>
</dbReference>
<evidence type="ECO:0000313" key="6">
    <source>
        <dbReference type="EMBL" id="AIF05620.1"/>
    </source>
</evidence>
<keyword evidence="1" id="KW-0805">Transcription regulation</keyword>
<reference evidence="6" key="1">
    <citation type="journal article" date="2014" name="Genome Biol. Evol.">
        <title>Pangenome evidence for extensive interdomain horizontal transfer affecting lineage core and shell genes in uncultured planktonic thaumarchaeota and euryarchaeota.</title>
        <authorList>
            <person name="Deschamps P."/>
            <person name="Zivanovic Y."/>
            <person name="Moreira D."/>
            <person name="Rodriguez-Valera F."/>
            <person name="Lopez-Garcia P."/>
        </authorList>
    </citation>
    <scope>NUCLEOTIDE SEQUENCE</scope>
</reference>
<protein>
    <submittedName>
        <fullName evidence="6">Transcriptional regulator ArsR family</fullName>
    </submittedName>
</protein>
<accession>A0A075GRG8</accession>
<keyword evidence="2" id="KW-0238">DNA-binding</keyword>
<sequence length="250" mass="27985">MVDFGTALSILENSTRRQILEMLVREPHYPLQLSQHLDVSQQAVMKHLKVLGEAGFVQSEIVKSDKGGPPKKIYSVQQSFSISLDLGPDLFRCEHRTLPPGGPVRLSSKLPDKAIPIAEKIAGRRKVSVPEAMELVSQLNDTLEQLDAQRDALIALHQQVMSRVSSAVDENFPEYEERNLVHTILEQPRRPVDLDAWSQNLRLEIPDAEAIIDEVRERMLYQIADTGGRVIVAGKPSNLPWWAALGDSDD</sequence>
<organism evidence="6">
    <name type="scientific">uncultured marine group II/III euryarchaeote KM3_185_F09</name>
    <dbReference type="NCBI Taxonomy" id="1457950"/>
    <lineage>
        <taxon>Archaea</taxon>
        <taxon>Methanobacteriati</taxon>
        <taxon>Methanobacteriota</taxon>
        <taxon>environmental samples</taxon>
    </lineage>
</organism>
<dbReference type="Gene3D" id="1.10.10.10">
    <property type="entry name" value="Winged helix-like DNA-binding domain superfamily/Winged helix DNA-binding domain"/>
    <property type="match status" value="1"/>
</dbReference>
<evidence type="ECO:0000256" key="3">
    <source>
        <dbReference type="ARBA" id="ARBA00023163"/>
    </source>
</evidence>
<dbReference type="EMBL" id="KF900745">
    <property type="protein sequence ID" value="AIF05620.1"/>
    <property type="molecule type" value="Genomic_DNA"/>
</dbReference>
<feature type="coiled-coil region" evidence="4">
    <location>
        <begin position="129"/>
        <end position="156"/>
    </location>
</feature>
<dbReference type="GO" id="GO:0003700">
    <property type="term" value="F:DNA-binding transcription factor activity"/>
    <property type="evidence" value="ECO:0007669"/>
    <property type="project" value="InterPro"/>
</dbReference>
<dbReference type="SUPFAM" id="SSF46785">
    <property type="entry name" value="Winged helix' DNA-binding domain"/>
    <property type="match status" value="1"/>
</dbReference>
<evidence type="ECO:0000256" key="2">
    <source>
        <dbReference type="ARBA" id="ARBA00023125"/>
    </source>
</evidence>
<dbReference type="AlphaFoldDB" id="A0A075GRG8"/>
<dbReference type="InterPro" id="IPR001845">
    <property type="entry name" value="HTH_ArsR_DNA-bd_dom"/>
</dbReference>
<proteinExistence type="predicted"/>
<dbReference type="InterPro" id="IPR011991">
    <property type="entry name" value="ArsR-like_HTH"/>
</dbReference>
<dbReference type="PANTHER" id="PTHR33154">
    <property type="entry name" value="TRANSCRIPTIONAL REGULATOR, ARSR FAMILY"/>
    <property type="match status" value="1"/>
</dbReference>
<dbReference type="PANTHER" id="PTHR33154:SF33">
    <property type="entry name" value="TRANSCRIPTIONAL REPRESSOR SDPR"/>
    <property type="match status" value="1"/>
</dbReference>
<dbReference type="CDD" id="cd00090">
    <property type="entry name" value="HTH_ARSR"/>
    <property type="match status" value="1"/>
</dbReference>